<organism evidence="6 7">
    <name type="scientific">Cryobacterium adonitolivorans</name>
    <dbReference type="NCBI Taxonomy" id="1259189"/>
    <lineage>
        <taxon>Bacteria</taxon>
        <taxon>Bacillati</taxon>
        <taxon>Actinomycetota</taxon>
        <taxon>Actinomycetes</taxon>
        <taxon>Micrococcales</taxon>
        <taxon>Microbacteriaceae</taxon>
        <taxon>Cryobacterium</taxon>
    </lineage>
</organism>
<keyword evidence="3 5" id="KW-1133">Transmembrane helix</keyword>
<reference evidence="6 7" key="1">
    <citation type="submission" date="2019-03" db="EMBL/GenBank/DDBJ databases">
        <title>Genomics of glacier-inhabiting Cryobacterium strains.</title>
        <authorList>
            <person name="Liu Q."/>
            <person name="Xin Y.-H."/>
        </authorList>
    </citation>
    <scope>NUCLEOTIDE SEQUENCE [LARGE SCALE GENOMIC DNA]</scope>
    <source>
        <strain evidence="6 7">RHLS22-1</strain>
    </source>
</reference>
<accession>A0A4R8W3H8</accession>
<proteinExistence type="predicted"/>
<keyword evidence="4 5" id="KW-0472">Membrane</keyword>
<evidence type="ECO:0000256" key="2">
    <source>
        <dbReference type="ARBA" id="ARBA00022692"/>
    </source>
</evidence>
<comment type="subcellular location">
    <subcellularLocation>
        <location evidence="1">Membrane</location>
        <topology evidence="1">Multi-pass membrane protein</topology>
    </subcellularLocation>
</comment>
<name>A0A4R8W3H8_9MICO</name>
<comment type="caution">
    <text evidence="6">The sequence shown here is derived from an EMBL/GenBank/DDBJ whole genome shotgun (WGS) entry which is preliminary data.</text>
</comment>
<evidence type="ECO:0000313" key="7">
    <source>
        <dbReference type="Proteomes" id="UP000297907"/>
    </source>
</evidence>
<dbReference type="OrthoDB" id="9813655at2"/>
<dbReference type="EMBL" id="SOFL01000036">
    <property type="protein sequence ID" value="TFC01009.1"/>
    <property type="molecule type" value="Genomic_DNA"/>
</dbReference>
<dbReference type="Proteomes" id="UP000297907">
    <property type="component" value="Unassembled WGS sequence"/>
</dbReference>
<dbReference type="Gene3D" id="1.20.1510.10">
    <property type="entry name" value="Cation efflux protein transmembrane domain"/>
    <property type="match status" value="1"/>
</dbReference>
<dbReference type="AlphaFoldDB" id="A0A4R8W3H8"/>
<dbReference type="GO" id="GO:0016020">
    <property type="term" value="C:membrane"/>
    <property type="evidence" value="ECO:0007669"/>
    <property type="project" value="UniProtKB-SubCell"/>
</dbReference>
<evidence type="ECO:0000256" key="5">
    <source>
        <dbReference type="SAM" id="Phobius"/>
    </source>
</evidence>
<evidence type="ECO:0000256" key="4">
    <source>
        <dbReference type="ARBA" id="ARBA00023136"/>
    </source>
</evidence>
<keyword evidence="7" id="KW-1185">Reference proteome</keyword>
<evidence type="ECO:0000256" key="3">
    <source>
        <dbReference type="ARBA" id="ARBA00022989"/>
    </source>
</evidence>
<sequence>MLALVASSTSGAGCRCGGWCGRRSAQWGGVDERGRFRIDQFLVEGFGRDADSVGDIGEFEFSQQVEQGRMVWSHRVVSSSFAVIAGAIGAMLGFPVADPIVGILSSGAIIVLLWGTVKRIGRRLMDGIEPNLVDRANTALLAVPGITTVDRLHLRWVGHRLQGIAGVSIGASTTAEAAATVHEARRMVNQAMSNLEDFLIAQHSPSISVN</sequence>
<gene>
    <name evidence="6" type="ORF">E3O42_11025</name>
</gene>
<evidence type="ECO:0000256" key="1">
    <source>
        <dbReference type="ARBA" id="ARBA00004141"/>
    </source>
</evidence>
<feature type="transmembrane region" description="Helical" evidence="5">
    <location>
        <begin position="76"/>
        <end position="94"/>
    </location>
</feature>
<dbReference type="SUPFAM" id="SSF161111">
    <property type="entry name" value="Cation efflux protein transmembrane domain-like"/>
    <property type="match status" value="1"/>
</dbReference>
<protein>
    <submittedName>
        <fullName evidence="6">Uncharacterized protein</fullName>
    </submittedName>
</protein>
<feature type="transmembrane region" description="Helical" evidence="5">
    <location>
        <begin position="100"/>
        <end position="117"/>
    </location>
</feature>
<evidence type="ECO:0000313" key="6">
    <source>
        <dbReference type="EMBL" id="TFC01009.1"/>
    </source>
</evidence>
<keyword evidence="2 5" id="KW-0812">Transmembrane</keyword>
<dbReference type="InterPro" id="IPR027469">
    <property type="entry name" value="Cation_efflux_TMD_sf"/>
</dbReference>